<accession>A0A9K3N445</accession>
<dbReference type="Proteomes" id="UP000215914">
    <property type="component" value="Unassembled WGS sequence"/>
</dbReference>
<proteinExistence type="predicted"/>
<protein>
    <submittedName>
        <fullName evidence="1">Uncharacterized protein</fullName>
    </submittedName>
</protein>
<evidence type="ECO:0000313" key="1">
    <source>
        <dbReference type="EMBL" id="KAF5786080.1"/>
    </source>
</evidence>
<dbReference type="AlphaFoldDB" id="A0A9K3N445"/>
<dbReference type="EMBL" id="MNCJ02000325">
    <property type="protein sequence ID" value="KAF5786080.1"/>
    <property type="molecule type" value="Genomic_DNA"/>
</dbReference>
<reference evidence="1" key="1">
    <citation type="journal article" date="2017" name="Nature">
        <title>The sunflower genome provides insights into oil metabolism, flowering and Asterid evolution.</title>
        <authorList>
            <person name="Badouin H."/>
            <person name="Gouzy J."/>
            <person name="Grassa C.J."/>
            <person name="Murat F."/>
            <person name="Staton S.E."/>
            <person name="Cottret L."/>
            <person name="Lelandais-Briere C."/>
            <person name="Owens G.L."/>
            <person name="Carrere S."/>
            <person name="Mayjonade B."/>
            <person name="Legrand L."/>
            <person name="Gill N."/>
            <person name="Kane N.C."/>
            <person name="Bowers J.E."/>
            <person name="Hubner S."/>
            <person name="Bellec A."/>
            <person name="Berard A."/>
            <person name="Berges H."/>
            <person name="Blanchet N."/>
            <person name="Boniface M.C."/>
            <person name="Brunel D."/>
            <person name="Catrice O."/>
            <person name="Chaidir N."/>
            <person name="Claudel C."/>
            <person name="Donnadieu C."/>
            <person name="Faraut T."/>
            <person name="Fievet G."/>
            <person name="Helmstetter N."/>
            <person name="King M."/>
            <person name="Knapp S.J."/>
            <person name="Lai Z."/>
            <person name="Le Paslier M.C."/>
            <person name="Lippi Y."/>
            <person name="Lorenzon L."/>
            <person name="Mandel J.R."/>
            <person name="Marage G."/>
            <person name="Marchand G."/>
            <person name="Marquand E."/>
            <person name="Bret-Mestries E."/>
            <person name="Morien E."/>
            <person name="Nambeesan S."/>
            <person name="Nguyen T."/>
            <person name="Pegot-Espagnet P."/>
            <person name="Pouilly N."/>
            <person name="Raftis F."/>
            <person name="Sallet E."/>
            <person name="Schiex T."/>
            <person name="Thomas J."/>
            <person name="Vandecasteele C."/>
            <person name="Vares D."/>
            <person name="Vear F."/>
            <person name="Vautrin S."/>
            <person name="Crespi M."/>
            <person name="Mangin B."/>
            <person name="Burke J.M."/>
            <person name="Salse J."/>
            <person name="Munos S."/>
            <person name="Vincourt P."/>
            <person name="Rieseberg L.H."/>
            <person name="Langlade N.B."/>
        </authorList>
    </citation>
    <scope>NUCLEOTIDE SEQUENCE</scope>
    <source>
        <tissue evidence="1">Leaves</tissue>
    </source>
</reference>
<organism evidence="1 2">
    <name type="scientific">Helianthus annuus</name>
    <name type="common">Common sunflower</name>
    <dbReference type="NCBI Taxonomy" id="4232"/>
    <lineage>
        <taxon>Eukaryota</taxon>
        <taxon>Viridiplantae</taxon>
        <taxon>Streptophyta</taxon>
        <taxon>Embryophyta</taxon>
        <taxon>Tracheophyta</taxon>
        <taxon>Spermatophyta</taxon>
        <taxon>Magnoliopsida</taxon>
        <taxon>eudicotyledons</taxon>
        <taxon>Gunneridae</taxon>
        <taxon>Pentapetalae</taxon>
        <taxon>asterids</taxon>
        <taxon>campanulids</taxon>
        <taxon>Asterales</taxon>
        <taxon>Asteraceae</taxon>
        <taxon>Asteroideae</taxon>
        <taxon>Heliantheae alliance</taxon>
        <taxon>Heliantheae</taxon>
        <taxon>Helianthus</taxon>
    </lineage>
</organism>
<gene>
    <name evidence="1" type="ORF">HanXRQr2_Chr10g0436521</name>
</gene>
<dbReference type="Gramene" id="mRNA:HanXRQr2_Chr10g0436521">
    <property type="protein sequence ID" value="CDS:HanXRQr2_Chr10g0436521.1"/>
    <property type="gene ID" value="HanXRQr2_Chr10g0436521"/>
</dbReference>
<sequence>MIPFKSLVSDSNLALVPVAYVELVSPEGRRKMSLLLPLRGLLLSMLQGMVCKSR</sequence>
<name>A0A9K3N445_HELAN</name>
<comment type="caution">
    <text evidence="1">The sequence shown here is derived from an EMBL/GenBank/DDBJ whole genome shotgun (WGS) entry which is preliminary data.</text>
</comment>
<keyword evidence="2" id="KW-1185">Reference proteome</keyword>
<evidence type="ECO:0000313" key="2">
    <source>
        <dbReference type="Proteomes" id="UP000215914"/>
    </source>
</evidence>
<reference evidence="1" key="2">
    <citation type="submission" date="2020-06" db="EMBL/GenBank/DDBJ databases">
        <title>Helianthus annuus Genome sequencing and assembly Release 2.</title>
        <authorList>
            <person name="Gouzy J."/>
            <person name="Langlade N."/>
            <person name="Munos S."/>
        </authorList>
    </citation>
    <scope>NUCLEOTIDE SEQUENCE</scope>
    <source>
        <tissue evidence="1">Leaves</tissue>
    </source>
</reference>